<dbReference type="EMBL" id="BGKI01000002">
    <property type="protein sequence ID" value="GBH33787.1"/>
    <property type="molecule type" value="Genomic_DNA"/>
</dbReference>
<dbReference type="SUPFAM" id="SSF52402">
    <property type="entry name" value="Adenine nucleotide alpha hydrolases-like"/>
    <property type="match status" value="1"/>
</dbReference>
<comment type="caution">
    <text evidence="2">The sequence shown here is derived from an EMBL/GenBank/DDBJ whole genome shotgun (WGS) entry which is preliminary data.</text>
</comment>
<evidence type="ECO:0000259" key="1">
    <source>
        <dbReference type="Pfam" id="PF02540"/>
    </source>
</evidence>
<dbReference type="Gene3D" id="3.40.50.620">
    <property type="entry name" value="HUPs"/>
    <property type="match status" value="1"/>
</dbReference>
<dbReference type="OrthoDB" id="61764at2157"/>
<dbReference type="InterPro" id="IPR014729">
    <property type="entry name" value="Rossmann-like_a/b/a_fold"/>
</dbReference>
<accession>A0A2S2KQF4</accession>
<dbReference type="CDD" id="cd01990">
    <property type="entry name" value="LarE-like"/>
    <property type="match status" value="1"/>
</dbReference>
<dbReference type="PIRSF" id="PIRSF006661">
    <property type="entry name" value="PP-lp_UCP006661"/>
    <property type="match status" value="1"/>
</dbReference>
<dbReference type="PANTHER" id="PTHR43169">
    <property type="entry name" value="EXSB FAMILY PROTEIN"/>
    <property type="match status" value="1"/>
</dbReference>
<dbReference type="AlphaFoldDB" id="A0A2S2KQF4"/>
<evidence type="ECO:0000313" key="2">
    <source>
        <dbReference type="EMBL" id="GBH33787.1"/>
    </source>
</evidence>
<proteinExistence type="predicted"/>
<organism evidence="2 3">
    <name type="scientific">Nitrosopumilus zosterae</name>
    <dbReference type="NCBI Taxonomy" id="718286"/>
    <lineage>
        <taxon>Archaea</taxon>
        <taxon>Nitrososphaerota</taxon>
        <taxon>Nitrososphaeria</taxon>
        <taxon>Nitrosopumilales</taxon>
        <taxon>Nitrosopumilaceae</taxon>
        <taxon>Nitrosopumilus</taxon>
    </lineage>
</organism>
<keyword evidence="3" id="KW-1185">Reference proteome</keyword>
<dbReference type="InterPro" id="IPR022310">
    <property type="entry name" value="NAD/GMP_synthase"/>
</dbReference>
<dbReference type="Proteomes" id="UP000245829">
    <property type="component" value="Unassembled WGS sequence"/>
</dbReference>
<dbReference type="PANTHER" id="PTHR43169:SF2">
    <property type="entry name" value="NAD_GMP SYNTHASE DOMAIN-CONTAINING PROTEIN"/>
    <property type="match status" value="1"/>
</dbReference>
<dbReference type="GO" id="GO:0006163">
    <property type="term" value="P:purine nucleotide metabolic process"/>
    <property type="evidence" value="ECO:0007669"/>
    <property type="project" value="UniProtKB-ARBA"/>
</dbReference>
<protein>
    <submittedName>
        <fullName evidence="2">TIGR00268 family protein</fullName>
    </submittedName>
</protein>
<sequence>MTDLDDLVNWFEGKNKVMVALSGGVDSALVAYAAFQKLGDSAIAVTADYKTLSEEELTTARDVCSEIGIRQLFLDYNELENEYFTKNDSDRCFHCRMELGDHLIELAKEHDVQIIVDGTNVDDLGDYRPGIEALKQYGIRSPLVETGFSKLKIRDAAKSVGLSVFDKPSNSCLASRIPWGQRVTAEKLTRIEFGETIVKQLTKLKHVRVRDLNGSAKIEVDKDMISIFDESILEQITEKLKLVGFSSVEIDQEGYKPGKINVIAD</sequence>
<dbReference type="GO" id="GO:0016783">
    <property type="term" value="F:sulfurtransferase activity"/>
    <property type="evidence" value="ECO:0007669"/>
    <property type="project" value="InterPro"/>
</dbReference>
<dbReference type="RefSeq" id="WP_109876432.1">
    <property type="nucleotide sequence ID" value="NZ_AP026695.1"/>
</dbReference>
<reference evidence="2 3" key="1">
    <citation type="submission" date="2018-05" db="EMBL/GenBank/DDBJ databases">
        <title>genome sequencing of Nitrosopumilus sp. NM25.</title>
        <authorList>
            <person name="Mori K."/>
            <person name="Nakagawa T."/>
        </authorList>
    </citation>
    <scope>NUCLEOTIDE SEQUENCE [LARGE SCALE GENOMIC DNA]</scope>
    <source>
        <strain evidence="2 3">NM25</strain>
    </source>
</reference>
<evidence type="ECO:0000313" key="3">
    <source>
        <dbReference type="Proteomes" id="UP000245829"/>
    </source>
</evidence>
<feature type="domain" description="NAD/GMP synthase" evidence="1">
    <location>
        <begin position="13"/>
        <end position="84"/>
    </location>
</feature>
<gene>
    <name evidence="2" type="ORF">NZNM25_05780</name>
</gene>
<dbReference type="InterPro" id="IPR005232">
    <property type="entry name" value="LarE"/>
</dbReference>
<name>A0A2S2KQF4_9ARCH</name>
<dbReference type="NCBIfam" id="TIGR00268">
    <property type="entry name" value="ATP-dependent sacrificial sulfur transferase LarE"/>
    <property type="match status" value="1"/>
</dbReference>
<dbReference type="GeneID" id="76209930"/>
<dbReference type="InterPro" id="IPR052188">
    <property type="entry name" value="Ni-pincer_cofactor_biosynth"/>
</dbReference>
<dbReference type="Pfam" id="PF02540">
    <property type="entry name" value="NAD_synthase"/>
    <property type="match status" value="1"/>
</dbReference>